<name>A0A1H5RJ80_9PSEU</name>
<feature type="compositionally biased region" description="Low complexity" evidence="1">
    <location>
        <begin position="211"/>
        <end position="220"/>
    </location>
</feature>
<proteinExistence type="predicted"/>
<dbReference type="STRING" id="218821.SAMN05421837_12153"/>
<feature type="region of interest" description="Disordered" evidence="1">
    <location>
        <begin position="207"/>
        <end position="230"/>
    </location>
</feature>
<feature type="transmembrane region" description="Helical" evidence="2">
    <location>
        <begin position="177"/>
        <end position="198"/>
    </location>
</feature>
<keyword evidence="4" id="KW-1185">Reference proteome</keyword>
<dbReference type="AlphaFoldDB" id="A0A1H5RJ80"/>
<feature type="transmembrane region" description="Helical" evidence="2">
    <location>
        <begin position="41"/>
        <end position="59"/>
    </location>
</feature>
<dbReference type="OrthoDB" id="3613228at2"/>
<keyword evidence="2" id="KW-0472">Membrane</keyword>
<evidence type="ECO:0000256" key="1">
    <source>
        <dbReference type="SAM" id="MobiDB-lite"/>
    </source>
</evidence>
<protein>
    <recommendedName>
        <fullName evidence="5">DUF3592 domain-containing protein</fullName>
    </recommendedName>
</protein>
<dbReference type="EMBL" id="FNUJ01000021">
    <property type="protein sequence ID" value="SEF38422.1"/>
    <property type="molecule type" value="Genomic_DNA"/>
</dbReference>
<feature type="transmembrane region" description="Helical" evidence="2">
    <location>
        <begin position="12"/>
        <end position="35"/>
    </location>
</feature>
<dbReference type="Proteomes" id="UP000198878">
    <property type="component" value="Unassembled WGS sequence"/>
</dbReference>
<accession>A0A1H5RJ80</accession>
<reference evidence="4" key="1">
    <citation type="submission" date="2016-10" db="EMBL/GenBank/DDBJ databases">
        <authorList>
            <person name="Varghese N."/>
            <person name="Submissions S."/>
        </authorList>
    </citation>
    <scope>NUCLEOTIDE SEQUENCE [LARGE SCALE GENOMIC DNA]</scope>
    <source>
        <strain evidence="4">DSM 44654</strain>
    </source>
</reference>
<evidence type="ECO:0008006" key="5">
    <source>
        <dbReference type="Google" id="ProtNLM"/>
    </source>
</evidence>
<evidence type="ECO:0000313" key="3">
    <source>
        <dbReference type="EMBL" id="SEF38422.1"/>
    </source>
</evidence>
<organism evidence="3 4">
    <name type="scientific">Amycolatopsis pretoriensis</name>
    <dbReference type="NCBI Taxonomy" id="218821"/>
    <lineage>
        <taxon>Bacteria</taxon>
        <taxon>Bacillati</taxon>
        <taxon>Actinomycetota</taxon>
        <taxon>Actinomycetes</taxon>
        <taxon>Pseudonocardiales</taxon>
        <taxon>Pseudonocardiaceae</taxon>
        <taxon>Amycolatopsis</taxon>
    </lineage>
</organism>
<gene>
    <name evidence="3" type="ORF">SAMN05421837_12153</name>
</gene>
<keyword evidence="2" id="KW-0812">Transmembrane</keyword>
<evidence type="ECO:0000313" key="4">
    <source>
        <dbReference type="Proteomes" id="UP000198878"/>
    </source>
</evidence>
<keyword evidence="2" id="KW-1133">Transmembrane helix</keyword>
<evidence type="ECO:0000256" key="2">
    <source>
        <dbReference type="SAM" id="Phobius"/>
    </source>
</evidence>
<dbReference type="RefSeq" id="WP_086677984.1">
    <property type="nucleotide sequence ID" value="NZ_FNUJ01000021.1"/>
</dbReference>
<sequence>MSTAPNPVRPAALLRGSLGGGVSGATLSAFITGIVLERVPLILLSLGLPLVYGVLLFLAGMPRRAREAAVVPHVALAKIESLRAGGTETGDVPVDLVITIAPGYEPSFRTGITHHVNLVDLPRYRTGDILVVEYPPDRPWQAKVVPPPTAEWERRVADAVVQPAPESSLVQEPPEGWGYAFFAFAGLLLGAAIVLGLFRVELFRPEPAEPPSSSSSSTATVGPRESAPDTEELRAIIESLARRAEIPADRIPDLVRQATSTLAVGWPRTWQITVVRAPDTVTVRITATGPGGSASLVVPPR</sequence>